<dbReference type="eggNOG" id="COG2319">
    <property type="taxonomic scope" value="Bacteria"/>
</dbReference>
<dbReference type="InterPro" id="IPR036322">
    <property type="entry name" value="WD40_repeat_dom_sf"/>
</dbReference>
<dbReference type="PROSITE" id="PS50082">
    <property type="entry name" value="WD_REPEATS_2"/>
    <property type="match status" value="2"/>
</dbReference>
<dbReference type="HOGENOM" id="CLU_376802_0_0_3"/>
<gene>
    <name evidence="4" type="ORF">Cylst_1938</name>
</gene>
<dbReference type="STRING" id="56107.Cylst_1938"/>
<dbReference type="EMBL" id="CP003642">
    <property type="protein sequence ID" value="AFZ24186.1"/>
    <property type="molecule type" value="Genomic_DNA"/>
</dbReference>
<feature type="repeat" description="WD" evidence="3">
    <location>
        <begin position="639"/>
        <end position="663"/>
    </location>
</feature>
<keyword evidence="1 3" id="KW-0853">WD repeat</keyword>
<dbReference type="SUPFAM" id="SSF50978">
    <property type="entry name" value="WD40 repeat-like"/>
    <property type="match status" value="1"/>
</dbReference>
<dbReference type="PANTHER" id="PTHR22847">
    <property type="entry name" value="WD40 REPEAT PROTEIN"/>
    <property type="match status" value="1"/>
</dbReference>
<dbReference type="PANTHER" id="PTHR22847:SF637">
    <property type="entry name" value="WD REPEAT DOMAIN 5B"/>
    <property type="match status" value="1"/>
</dbReference>
<accession>K9WWM3</accession>
<sequence>MAVKLINANISTQVLTFKPGSSPASFEVAVVNESNQFASFQLDIIAAGSSENLGANWYNISPAVSAKIPPGDSTKFSITIIDTPVAGFVGKMNLIVRILSLELRDEDRQLLRLVIEPGIGSVPMQIDLPVREFTTQPEALIEIPVRVFNPSQISADVSLRLIGEASKWLLDGERRLRVASGAQVETTFFCQLPVPQETINKPYPFIIEATHTNGSSSRSPEGVIKILPAGFIDFRCFPEKQQIPASRPWLPQLRTNSATYQVEYQNASNLTRQMRVDVRKADEEQSKCFLDIQPEMVDLNPGEMKQLQILVSKRRSWFGLAQKLSFIVQAIAPDQRINITNEKHLIKLTIHPVLHPWLQLLLGILLAFLLWQLSWLNPDNPFFGHQRSVTSVQLNGVGDKAVSGSQDQSIIRWNTRGFSNPLVNQHDATLAKNISKSVRVVRYKPVDNDVVAAGLENGEIQLWDVISPSKKPKATFSLNKDDRVFDLKFSPSSQYLFSGHGSGLVLQWNINDALLTSATSANESVKFNRPEKIKKFNFAIYSLALVGKERENLVIGQRYNNLEVWNWQKDKTFKMPYKPAGSQEDYIFSLASPEYKPNLLATADNQGRITLWDMQPCLENKGECTVIDQWIDGHGGKAVRSVAISGDGCYLVSGGDDGRVILWPLTKEGKRALPTGKPVRSTAYKFNSVDIKIVKKRILVLSGDDRKKVSLDFMETDRKSQCIQ</sequence>
<proteinExistence type="predicted"/>
<dbReference type="Gene3D" id="2.130.10.10">
    <property type="entry name" value="YVTN repeat-like/Quinoprotein amine dehydrogenase"/>
    <property type="match status" value="2"/>
</dbReference>
<name>K9WWM3_9NOST</name>
<evidence type="ECO:0000313" key="5">
    <source>
        <dbReference type="Proteomes" id="UP000010475"/>
    </source>
</evidence>
<evidence type="ECO:0000313" key="4">
    <source>
        <dbReference type="EMBL" id="AFZ24186.1"/>
    </source>
</evidence>
<dbReference type="PROSITE" id="PS50294">
    <property type="entry name" value="WD_REPEATS_REGION"/>
    <property type="match status" value="1"/>
</dbReference>
<keyword evidence="2" id="KW-0677">Repeat</keyword>
<feature type="repeat" description="WD" evidence="3">
    <location>
        <begin position="382"/>
        <end position="416"/>
    </location>
</feature>
<dbReference type="PATRIC" id="fig|56107.3.peg.2152"/>
<dbReference type="RefSeq" id="WP_015207442.1">
    <property type="nucleotide sequence ID" value="NC_019757.1"/>
</dbReference>
<dbReference type="Pfam" id="PF00400">
    <property type="entry name" value="WD40"/>
    <property type="match status" value="3"/>
</dbReference>
<evidence type="ECO:0000256" key="2">
    <source>
        <dbReference type="ARBA" id="ARBA00022737"/>
    </source>
</evidence>
<protein>
    <submittedName>
        <fullName evidence="4">WD40 repeat-containing protein</fullName>
    </submittedName>
</protein>
<keyword evidence="5" id="KW-1185">Reference proteome</keyword>
<dbReference type="Proteomes" id="UP000010475">
    <property type="component" value="Chromosome"/>
</dbReference>
<dbReference type="AlphaFoldDB" id="K9WWM3"/>
<dbReference type="InterPro" id="IPR015943">
    <property type="entry name" value="WD40/YVTN_repeat-like_dom_sf"/>
</dbReference>
<reference evidence="4 5" key="1">
    <citation type="submission" date="2012-06" db="EMBL/GenBank/DDBJ databases">
        <title>Finished chromosome of genome of Cylindrospermum stagnale PCC 7417.</title>
        <authorList>
            <consortium name="US DOE Joint Genome Institute"/>
            <person name="Gugger M."/>
            <person name="Coursin T."/>
            <person name="Rippka R."/>
            <person name="Tandeau De Marsac N."/>
            <person name="Huntemann M."/>
            <person name="Wei C.-L."/>
            <person name="Han J."/>
            <person name="Detter J.C."/>
            <person name="Han C."/>
            <person name="Tapia R."/>
            <person name="Chen A."/>
            <person name="Kyrpides N."/>
            <person name="Mavromatis K."/>
            <person name="Markowitz V."/>
            <person name="Szeto E."/>
            <person name="Ivanova N."/>
            <person name="Pagani I."/>
            <person name="Pati A."/>
            <person name="Goodwin L."/>
            <person name="Nordberg H.P."/>
            <person name="Cantor M.N."/>
            <person name="Hua S.X."/>
            <person name="Woyke T."/>
            <person name="Kerfeld C.A."/>
        </authorList>
    </citation>
    <scope>NUCLEOTIDE SEQUENCE [LARGE SCALE GENOMIC DNA]</scope>
    <source>
        <strain evidence="4 5">PCC 7417</strain>
    </source>
</reference>
<dbReference type="SMART" id="SM00320">
    <property type="entry name" value="WD40"/>
    <property type="match status" value="5"/>
</dbReference>
<dbReference type="KEGG" id="csg:Cylst_1938"/>
<dbReference type="OrthoDB" id="440879at2"/>
<organism evidence="4 5">
    <name type="scientific">Cylindrospermum stagnale PCC 7417</name>
    <dbReference type="NCBI Taxonomy" id="56107"/>
    <lineage>
        <taxon>Bacteria</taxon>
        <taxon>Bacillati</taxon>
        <taxon>Cyanobacteriota</taxon>
        <taxon>Cyanophyceae</taxon>
        <taxon>Nostocales</taxon>
        <taxon>Nostocaceae</taxon>
        <taxon>Cylindrospermum</taxon>
    </lineage>
</organism>
<dbReference type="InterPro" id="IPR001680">
    <property type="entry name" value="WD40_rpt"/>
</dbReference>
<evidence type="ECO:0000256" key="1">
    <source>
        <dbReference type="ARBA" id="ARBA00022574"/>
    </source>
</evidence>
<evidence type="ECO:0000256" key="3">
    <source>
        <dbReference type="PROSITE-ProRule" id="PRU00221"/>
    </source>
</evidence>